<evidence type="ECO:0000256" key="7">
    <source>
        <dbReference type="SAM" id="MobiDB-lite"/>
    </source>
</evidence>
<gene>
    <name evidence="11" type="ORF">GGQ55_004987</name>
</gene>
<dbReference type="GO" id="GO:0050660">
    <property type="term" value="F:flavin adenine dinucleotide binding"/>
    <property type="evidence" value="ECO:0007669"/>
    <property type="project" value="InterPro"/>
</dbReference>
<dbReference type="Gene3D" id="2.40.110.10">
    <property type="entry name" value="Butyryl-CoA Dehydrogenase, subunit A, domain 2"/>
    <property type="match status" value="1"/>
</dbReference>
<feature type="domain" description="Acyl-CoA dehydrogenase/oxidase C-terminal" evidence="8">
    <location>
        <begin position="245"/>
        <end position="392"/>
    </location>
</feature>
<dbReference type="PANTHER" id="PTHR43292">
    <property type="entry name" value="ACYL-COA DEHYDROGENASE"/>
    <property type="match status" value="1"/>
</dbReference>
<dbReference type="InterPro" id="IPR036250">
    <property type="entry name" value="AcylCo_DH-like_C"/>
</dbReference>
<dbReference type="InterPro" id="IPR046373">
    <property type="entry name" value="Acyl-CoA_Oxase/DH_mid-dom_sf"/>
</dbReference>
<keyword evidence="12" id="KW-1185">Reference proteome</keyword>
<keyword evidence="3 6" id="KW-0285">Flavoprotein</keyword>
<evidence type="ECO:0000256" key="3">
    <source>
        <dbReference type="ARBA" id="ARBA00022630"/>
    </source>
</evidence>
<dbReference type="GO" id="GO:0016627">
    <property type="term" value="F:oxidoreductase activity, acting on the CH-CH group of donors"/>
    <property type="evidence" value="ECO:0007669"/>
    <property type="project" value="InterPro"/>
</dbReference>
<dbReference type="Pfam" id="PF02770">
    <property type="entry name" value="Acyl-CoA_dh_M"/>
    <property type="match status" value="1"/>
</dbReference>
<evidence type="ECO:0000256" key="1">
    <source>
        <dbReference type="ARBA" id="ARBA00001974"/>
    </source>
</evidence>
<dbReference type="FunFam" id="2.40.110.10:FF:000011">
    <property type="entry name" value="Acyl-CoA dehydrogenase FadE34"/>
    <property type="match status" value="1"/>
</dbReference>
<comment type="cofactor">
    <cofactor evidence="1 6">
        <name>FAD</name>
        <dbReference type="ChEBI" id="CHEBI:57692"/>
    </cofactor>
</comment>
<sequence>MTAPLDLSPDATEEEAAAAAERWLHENLPPAWLKAVLDGDREAVAAQRADADGLRAWYAQLGDSGLATPSWPREHGGLGLSADAAGAISDVLLRYSADFDSPAFIGRGLAGPTILLHGTDEQKRRHLPGIRRGEVQWCQLFSEPGAGSDLAALAARAERQEDGTWRVNGQKVWNSYAHFADWAILMARTDPSRPKHRGISYFLVDMRTPGVSPRPLRQMNGDAEFNEVFLDDVVLPEDALLGDLNDGWAVGISTLMQERNGLSGRPGVGPGRGEELARLAARTGTWADPLLRDRLLSYLVEERVLQMTTVRAFVETGTGPVGAEGSIRKLISSWLQEQAGVLAAEADPVGVLGWPAGSGLPSSAYDFLSMKQTAIAGGTSEIQRNIIAERVLGLPKDPDPEKDVPFNQRSRG</sequence>
<organism evidence="11 12">
    <name type="scientific">Petropleomorpha daqingensis</name>
    <dbReference type="NCBI Taxonomy" id="2026353"/>
    <lineage>
        <taxon>Bacteria</taxon>
        <taxon>Bacillati</taxon>
        <taxon>Actinomycetota</taxon>
        <taxon>Actinomycetes</taxon>
        <taxon>Geodermatophilales</taxon>
        <taxon>Geodermatophilaceae</taxon>
        <taxon>Petropleomorpha</taxon>
    </lineage>
</organism>
<dbReference type="Pfam" id="PF00441">
    <property type="entry name" value="Acyl-CoA_dh_1"/>
    <property type="match status" value="1"/>
</dbReference>
<dbReference type="Pfam" id="PF02771">
    <property type="entry name" value="Acyl-CoA_dh_N"/>
    <property type="match status" value="1"/>
</dbReference>
<evidence type="ECO:0000259" key="8">
    <source>
        <dbReference type="Pfam" id="PF00441"/>
    </source>
</evidence>
<dbReference type="SUPFAM" id="SSF56645">
    <property type="entry name" value="Acyl-CoA dehydrogenase NM domain-like"/>
    <property type="match status" value="1"/>
</dbReference>
<comment type="similarity">
    <text evidence="2 6">Belongs to the acyl-CoA dehydrogenase family.</text>
</comment>
<dbReference type="InterPro" id="IPR009075">
    <property type="entry name" value="AcylCo_DH/oxidase_C"/>
</dbReference>
<dbReference type="Gene3D" id="1.10.540.10">
    <property type="entry name" value="Acyl-CoA dehydrogenase/oxidase, N-terminal domain"/>
    <property type="match status" value="1"/>
</dbReference>
<comment type="caution">
    <text evidence="11">The sequence shown here is derived from an EMBL/GenBank/DDBJ whole genome shotgun (WGS) entry which is preliminary data.</text>
</comment>
<proteinExistence type="inferred from homology"/>
<dbReference type="InterPro" id="IPR013786">
    <property type="entry name" value="AcylCoA_DH/ox_N"/>
</dbReference>
<keyword evidence="5 6" id="KW-0560">Oxidoreductase</keyword>
<feature type="domain" description="Acyl-CoA dehydrogenase/oxidase N-terminal" evidence="10">
    <location>
        <begin position="46"/>
        <end position="134"/>
    </location>
</feature>
<dbReference type="RefSeq" id="WP_179721510.1">
    <property type="nucleotide sequence ID" value="NZ_JACBZT010000001.1"/>
</dbReference>
<evidence type="ECO:0000256" key="2">
    <source>
        <dbReference type="ARBA" id="ARBA00009347"/>
    </source>
</evidence>
<feature type="region of interest" description="Disordered" evidence="7">
    <location>
        <begin position="393"/>
        <end position="412"/>
    </location>
</feature>
<dbReference type="InterPro" id="IPR009100">
    <property type="entry name" value="AcylCoA_DH/oxidase_NM_dom_sf"/>
</dbReference>
<evidence type="ECO:0000256" key="4">
    <source>
        <dbReference type="ARBA" id="ARBA00022827"/>
    </source>
</evidence>
<evidence type="ECO:0000313" key="11">
    <source>
        <dbReference type="EMBL" id="NYJ08709.1"/>
    </source>
</evidence>
<dbReference type="Gene3D" id="1.20.140.10">
    <property type="entry name" value="Butyryl-CoA Dehydrogenase, subunit A, domain 3"/>
    <property type="match status" value="1"/>
</dbReference>
<dbReference type="GO" id="GO:0005886">
    <property type="term" value="C:plasma membrane"/>
    <property type="evidence" value="ECO:0007669"/>
    <property type="project" value="TreeGrafter"/>
</dbReference>
<protein>
    <submittedName>
        <fullName evidence="11">Alkylation response protein AidB-like acyl-CoA dehydrogenase</fullName>
    </submittedName>
</protein>
<dbReference type="InterPro" id="IPR006091">
    <property type="entry name" value="Acyl-CoA_Oxase/DH_mid-dom"/>
</dbReference>
<accession>A0A853CPJ3</accession>
<keyword evidence="4 6" id="KW-0274">FAD</keyword>
<name>A0A853CPJ3_9ACTN</name>
<evidence type="ECO:0000259" key="10">
    <source>
        <dbReference type="Pfam" id="PF02771"/>
    </source>
</evidence>
<dbReference type="InterPro" id="IPR037069">
    <property type="entry name" value="AcylCoA_DH/ox_N_sf"/>
</dbReference>
<dbReference type="AlphaFoldDB" id="A0A853CPJ3"/>
<dbReference type="PANTHER" id="PTHR43292:SF4">
    <property type="entry name" value="ACYL-COA DEHYDROGENASE FADE34"/>
    <property type="match status" value="1"/>
</dbReference>
<dbReference type="Proteomes" id="UP000541969">
    <property type="component" value="Unassembled WGS sequence"/>
</dbReference>
<evidence type="ECO:0000256" key="5">
    <source>
        <dbReference type="ARBA" id="ARBA00023002"/>
    </source>
</evidence>
<dbReference type="SUPFAM" id="SSF47203">
    <property type="entry name" value="Acyl-CoA dehydrogenase C-terminal domain-like"/>
    <property type="match status" value="1"/>
</dbReference>
<evidence type="ECO:0000313" key="12">
    <source>
        <dbReference type="Proteomes" id="UP000541969"/>
    </source>
</evidence>
<reference evidence="11 12" key="1">
    <citation type="submission" date="2020-07" db="EMBL/GenBank/DDBJ databases">
        <title>Sequencing the genomes of 1000 actinobacteria strains.</title>
        <authorList>
            <person name="Klenk H.-P."/>
        </authorList>
    </citation>
    <scope>NUCLEOTIDE SEQUENCE [LARGE SCALE GENOMIC DNA]</scope>
    <source>
        <strain evidence="11 12">DSM 104001</strain>
    </source>
</reference>
<feature type="domain" description="Acyl-CoA oxidase/dehydrogenase middle" evidence="9">
    <location>
        <begin position="138"/>
        <end position="233"/>
    </location>
</feature>
<dbReference type="EMBL" id="JACBZT010000001">
    <property type="protein sequence ID" value="NYJ08709.1"/>
    <property type="molecule type" value="Genomic_DNA"/>
</dbReference>
<evidence type="ECO:0000256" key="6">
    <source>
        <dbReference type="RuleBase" id="RU362125"/>
    </source>
</evidence>
<dbReference type="InterPro" id="IPR052161">
    <property type="entry name" value="Mycobact_Acyl-CoA_DH"/>
</dbReference>
<evidence type="ECO:0000259" key="9">
    <source>
        <dbReference type="Pfam" id="PF02770"/>
    </source>
</evidence>